<evidence type="ECO:0000313" key="2">
    <source>
        <dbReference type="EMBL" id="KAG5556861.1"/>
    </source>
</evidence>
<evidence type="ECO:0000313" key="3">
    <source>
        <dbReference type="Proteomes" id="UP000823749"/>
    </source>
</evidence>
<name>A0AAV6KWN9_9ERIC</name>
<protein>
    <submittedName>
        <fullName evidence="2">Uncharacterized protein</fullName>
    </submittedName>
</protein>
<organism evidence="2 3">
    <name type="scientific">Rhododendron griersonianum</name>
    <dbReference type="NCBI Taxonomy" id="479676"/>
    <lineage>
        <taxon>Eukaryota</taxon>
        <taxon>Viridiplantae</taxon>
        <taxon>Streptophyta</taxon>
        <taxon>Embryophyta</taxon>
        <taxon>Tracheophyta</taxon>
        <taxon>Spermatophyta</taxon>
        <taxon>Magnoliopsida</taxon>
        <taxon>eudicotyledons</taxon>
        <taxon>Gunneridae</taxon>
        <taxon>Pentapetalae</taxon>
        <taxon>asterids</taxon>
        <taxon>Ericales</taxon>
        <taxon>Ericaceae</taxon>
        <taxon>Ericoideae</taxon>
        <taxon>Rhodoreae</taxon>
        <taxon>Rhododendron</taxon>
    </lineage>
</organism>
<feature type="region of interest" description="Disordered" evidence="1">
    <location>
        <begin position="1"/>
        <end position="70"/>
    </location>
</feature>
<reference evidence="2" key="1">
    <citation type="submission" date="2020-08" db="EMBL/GenBank/DDBJ databases">
        <title>Plant Genome Project.</title>
        <authorList>
            <person name="Zhang R.-G."/>
        </authorList>
    </citation>
    <scope>NUCLEOTIDE SEQUENCE</scope>
    <source>
        <strain evidence="2">WSP0</strain>
        <tissue evidence="2">Leaf</tissue>
    </source>
</reference>
<feature type="compositionally biased region" description="Acidic residues" evidence="1">
    <location>
        <begin position="27"/>
        <end position="46"/>
    </location>
</feature>
<dbReference type="EMBL" id="JACTNZ010000003">
    <property type="protein sequence ID" value="KAG5556861.1"/>
    <property type="molecule type" value="Genomic_DNA"/>
</dbReference>
<keyword evidence="3" id="KW-1185">Reference proteome</keyword>
<proteinExistence type="predicted"/>
<evidence type="ECO:0000256" key="1">
    <source>
        <dbReference type="SAM" id="MobiDB-lite"/>
    </source>
</evidence>
<feature type="compositionally biased region" description="Basic residues" evidence="1">
    <location>
        <begin position="1"/>
        <end position="15"/>
    </location>
</feature>
<sequence>MVRTKHVGVRVRGKGKGVASSSRKEEEIVEESEHDLMEEDSDEDSAPLESRTGKREKRRKRRTPEEMEADAELDWVESIPNRGFKSEQQISRRRFGNNSDIIIQLKNQGLLFWTKSLAGYNEKGVIEFYQKLETSEALIEEKIKSKVNGKTIVADVVAIAKYLRYERPAGDLINYPRAEFRFILFIHHQWTAQGSLLDWIDSYTSHTILLIYNGKRDLDKVTLYHGRTPHP</sequence>
<dbReference type="AlphaFoldDB" id="A0AAV6KWN9"/>
<accession>A0AAV6KWN9</accession>
<comment type="caution">
    <text evidence="2">The sequence shown here is derived from an EMBL/GenBank/DDBJ whole genome shotgun (WGS) entry which is preliminary data.</text>
</comment>
<gene>
    <name evidence="2" type="ORF">RHGRI_007197</name>
</gene>
<dbReference type="Proteomes" id="UP000823749">
    <property type="component" value="Chromosome 3"/>
</dbReference>